<evidence type="ECO:0000259" key="1">
    <source>
        <dbReference type="Pfam" id="PF14863"/>
    </source>
</evidence>
<feature type="domain" description="Alkyl sulfatase dimerisation" evidence="1">
    <location>
        <begin position="15"/>
        <end position="79"/>
    </location>
</feature>
<accession>A0A7G9Z6P4</accession>
<dbReference type="InterPro" id="IPR029228">
    <property type="entry name" value="Alkyl_sulf_dimr"/>
</dbReference>
<dbReference type="GO" id="GO:0046983">
    <property type="term" value="F:protein dimerization activity"/>
    <property type="evidence" value="ECO:0007669"/>
    <property type="project" value="InterPro"/>
</dbReference>
<organism evidence="2">
    <name type="scientific">Candidatus Methanophaga sp. ANME-1 ERB7</name>
    <dbReference type="NCBI Taxonomy" id="2759913"/>
    <lineage>
        <taxon>Archaea</taxon>
        <taxon>Methanobacteriati</taxon>
        <taxon>Methanobacteriota</taxon>
        <taxon>Stenosarchaea group</taxon>
        <taxon>Methanomicrobia</taxon>
        <taxon>Candidatus Methanophagales</taxon>
        <taxon>Candidatus Methanophagaceae</taxon>
        <taxon>Candidatus Methanophaga</taxon>
    </lineage>
</organism>
<gene>
    <name evidence="2" type="ORF">JGNPCJAK_00032</name>
</gene>
<protein>
    <recommendedName>
        <fullName evidence="1">Alkyl sulfatase dimerisation domain-containing protein</fullName>
    </recommendedName>
</protein>
<proteinExistence type="predicted"/>
<evidence type="ECO:0000313" key="2">
    <source>
        <dbReference type="EMBL" id="QNO55928.1"/>
    </source>
</evidence>
<reference evidence="2" key="1">
    <citation type="submission" date="2020-06" db="EMBL/GenBank/DDBJ databases">
        <title>Unique genomic features of the anaerobic methanotrophic archaea.</title>
        <authorList>
            <person name="Chadwick G.L."/>
            <person name="Skennerton C.T."/>
            <person name="Laso-Perez R."/>
            <person name="Leu A.O."/>
            <person name="Speth D.R."/>
            <person name="Yu H."/>
            <person name="Morgan-Lang C."/>
            <person name="Hatzenpichler R."/>
            <person name="Goudeau D."/>
            <person name="Malmstrom R."/>
            <person name="Brazelton W.J."/>
            <person name="Woyke T."/>
            <person name="Hallam S.J."/>
            <person name="Tyson G.W."/>
            <person name="Wegener G."/>
            <person name="Boetius A."/>
            <person name="Orphan V."/>
        </authorList>
    </citation>
    <scope>NUCLEOTIDE SEQUENCE</scope>
</reference>
<dbReference type="AlphaFoldDB" id="A0A7G9Z6P4"/>
<dbReference type="InterPro" id="IPR036866">
    <property type="entry name" value="RibonucZ/Hydroxyglut_hydro"/>
</dbReference>
<name>A0A7G9Z6P4_9EURY</name>
<dbReference type="EMBL" id="MT631633">
    <property type="protein sequence ID" value="QNO55928.1"/>
    <property type="molecule type" value="Genomic_DNA"/>
</dbReference>
<dbReference type="Pfam" id="PF14863">
    <property type="entry name" value="Alkyl_sulf_dimr"/>
    <property type="match status" value="1"/>
</dbReference>
<dbReference type="SUPFAM" id="SSF56281">
    <property type="entry name" value="Metallo-hydrolase/oxidoreductase"/>
    <property type="match status" value="1"/>
</dbReference>
<dbReference type="Gene3D" id="1.25.40.880">
    <property type="entry name" value="Alkyl sulfatase, dimerisation domain"/>
    <property type="match status" value="1"/>
</dbReference>
<dbReference type="InterPro" id="IPR038536">
    <property type="entry name" value="Alkyl/aryl-sulf_dimr_sf"/>
</dbReference>
<sequence>MGHLGLLKFSFKKLTALIGRDKLVAGIEKARADGDLNWAAELAAYLVSYDLENQESKKIKAEIFEALGSKTINATWRNALKIDGDISLIQKVTANVEKQNPDFEVANKYY</sequence>